<dbReference type="CDD" id="cd05563">
    <property type="entry name" value="PTS_IIB_ascorbate"/>
    <property type="match status" value="1"/>
</dbReference>
<organism evidence="3 4">
    <name type="scientific">Shimazuella alba</name>
    <dbReference type="NCBI Taxonomy" id="2690964"/>
    <lineage>
        <taxon>Bacteria</taxon>
        <taxon>Bacillati</taxon>
        <taxon>Bacillota</taxon>
        <taxon>Bacilli</taxon>
        <taxon>Bacillales</taxon>
        <taxon>Thermoactinomycetaceae</taxon>
        <taxon>Shimazuella</taxon>
    </lineage>
</organism>
<evidence type="ECO:0000256" key="1">
    <source>
        <dbReference type="ARBA" id="ARBA00022679"/>
    </source>
</evidence>
<accession>A0A6I4VNS6</accession>
<dbReference type="RefSeq" id="WP_160800549.1">
    <property type="nucleotide sequence ID" value="NZ_WUUL01000003.1"/>
</dbReference>
<dbReference type="AlphaFoldDB" id="A0A6I4VNS6"/>
<dbReference type="Proteomes" id="UP000430692">
    <property type="component" value="Unassembled WGS sequence"/>
</dbReference>
<reference evidence="3 4" key="1">
    <citation type="submission" date="2019-12" db="EMBL/GenBank/DDBJ databases">
        <title>Whole-genome analyses of novel actinobacteria.</title>
        <authorList>
            <person name="Sahin N."/>
            <person name="Saygin H."/>
        </authorList>
    </citation>
    <scope>NUCLEOTIDE SEQUENCE [LARGE SCALE GENOMIC DNA]</scope>
    <source>
        <strain evidence="3 4">KC615</strain>
    </source>
</reference>
<evidence type="ECO:0000313" key="3">
    <source>
        <dbReference type="EMBL" id="MXQ53187.1"/>
    </source>
</evidence>
<dbReference type="GO" id="GO:0008982">
    <property type="term" value="F:protein-N(PI)-phosphohistidine-sugar phosphotransferase activity"/>
    <property type="evidence" value="ECO:0007669"/>
    <property type="project" value="InterPro"/>
</dbReference>
<dbReference type="InterPro" id="IPR013011">
    <property type="entry name" value="PTS_EIIB_2"/>
</dbReference>
<dbReference type="EMBL" id="WUUL01000003">
    <property type="protein sequence ID" value="MXQ53187.1"/>
    <property type="molecule type" value="Genomic_DNA"/>
</dbReference>
<gene>
    <name evidence="3" type="ORF">GSM42_05450</name>
</gene>
<evidence type="ECO:0000313" key="4">
    <source>
        <dbReference type="Proteomes" id="UP000430692"/>
    </source>
</evidence>
<protein>
    <submittedName>
        <fullName evidence="3">PTS lactose transporter subunit IIB</fullName>
    </submittedName>
</protein>
<sequence length="90" mass="9699">MKILVVCGSGLGSSFMLELNVKKATKELGIDAEVTHTDLTTAKSEPADYYIGSGDIMDQLAGDSRKTISLKNMFSMDELKEALQANILDA</sequence>
<dbReference type="SUPFAM" id="SSF52794">
    <property type="entry name" value="PTS system IIB component-like"/>
    <property type="match status" value="1"/>
</dbReference>
<dbReference type="Gene3D" id="3.40.50.2300">
    <property type="match status" value="1"/>
</dbReference>
<proteinExistence type="predicted"/>
<keyword evidence="1" id="KW-0808">Transferase</keyword>
<feature type="domain" description="PTS EIIB type-2" evidence="2">
    <location>
        <begin position="1"/>
        <end position="90"/>
    </location>
</feature>
<dbReference type="GO" id="GO:0009401">
    <property type="term" value="P:phosphoenolpyruvate-dependent sugar phosphotransferase system"/>
    <property type="evidence" value="ECO:0007669"/>
    <property type="project" value="InterPro"/>
</dbReference>
<keyword evidence="4" id="KW-1185">Reference proteome</keyword>
<dbReference type="Pfam" id="PF02302">
    <property type="entry name" value="PTS_IIB"/>
    <property type="match status" value="1"/>
</dbReference>
<dbReference type="InterPro" id="IPR003501">
    <property type="entry name" value="PTS_EIIB_2/3"/>
</dbReference>
<dbReference type="InterPro" id="IPR036095">
    <property type="entry name" value="PTS_EIIB-like_sf"/>
</dbReference>
<dbReference type="PROSITE" id="PS51099">
    <property type="entry name" value="PTS_EIIB_TYPE_2"/>
    <property type="match status" value="1"/>
</dbReference>
<comment type="caution">
    <text evidence="3">The sequence shown here is derived from an EMBL/GenBank/DDBJ whole genome shotgun (WGS) entry which is preliminary data.</text>
</comment>
<name>A0A6I4VNS6_9BACL</name>
<evidence type="ECO:0000259" key="2">
    <source>
        <dbReference type="PROSITE" id="PS51099"/>
    </source>
</evidence>